<name>A0A383DBP2_9ZZZZ</name>
<reference evidence="2" key="1">
    <citation type="submission" date="2018-05" db="EMBL/GenBank/DDBJ databases">
        <authorList>
            <person name="Lanie J.A."/>
            <person name="Ng W.-L."/>
            <person name="Kazmierczak K.M."/>
            <person name="Andrzejewski T.M."/>
            <person name="Davidsen T.M."/>
            <person name="Wayne K.J."/>
            <person name="Tettelin H."/>
            <person name="Glass J.I."/>
            <person name="Rusch D."/>
            <person name="Podicherti R."/>
            <person name="Tsui H.-C.T."/>
            <person name="Winkler M.E."/>
        </authorList>
    </citation>
    <scope>NUCLEOTIDE SEQUENCE</scope>
</reference>
<proteinExistence type="predicted"/>
<dbReference type="AlphaFoldDB" id="A0A383DBP2"/>
<accession>A0A383DBP2</accession>
<feature type="non-terminal residue" evidence="2">
    <location>
        <position position="48"/>
    </location>
</feature>
<protein>
    <submittedName>
        <fullName evidence="2">Uncharacterized protein</fullName>
    </submittedName>
</protein>
<evidence type="ECO:0000313" key="2">
    <source>
        <dbReference type="EMBL" id="SVE41740.1"/>
    </source>
</evidence>
<feature type="region of interest" description="Disordered" evidence="1">
    <location>
        <begin position="1"/>
        <end position="48"/>
    </location>
</feature>
<sequence length="48" mass="5114">MARSTQVTDNEDQLQDLVDTGGLLLTNSSSNTDGGETEDDDTNDRATP</sequence>
<gene>
    <name evidence="2" type="ORF">METZ01_LOCUS494594</name>
</gene>
<evidence type="ECO:0000256" key="1">
    <source>
        <dbReference type="SAM" id="MobiDB-lite"/>
    </source>
</evidence>
<dbReference type="EMBL" id="UINC01215845">
    <property type="protein sequence ID" value="SVE41740.1"/>
    <property type="molecule type" value="Genomic_DNA"/>
</dbReference>
<organism evidence="2">
    <name type="scientific">marine metagenome</name>
    <dbReference type="NCBI Taxonomy" id="408172"/>
    <lineage>
        <taxon>unclassified sequences</taxon>
        <taxon>metagenomes</taxon>
        <taxon>ecological metagenomes</taxon>
    </lineage>
</organism>